<evidence type="ECO:0000259" key="19">
    <source>
        <dbReference type="Pfam" id="PF16953"/>
    </source>
</evidence>
<dbReference type="EMBL" id="FR824091">
    <property type="protein sequence ID" value="CCA18179.1"/>
    <property type="molecule type" value="Genomic_DNA"/>
</dbReference>
<evidence type="ECO:0000256" key="9">
    <source>
        <dbReference type="ARBA" id="ARBA00022737"/>
    </source>
</evidence>
<sequence length="481" mass="55925">MTGIKRDIDKARVIYVSEHSSASNYGKKKARRLRRQTDEEKLIAESRRGIELCVKSGDAIGALSTLQRLKDQNLEVPPYLYRVTLNACSQSLKVDTLVDQTFKLFEEMESITNQKLIDENTLTAMIRICVQSKQLDRCALLFDKMRNYDIKPKLRTFSSLLSAYAAAGTLEKALEMKSMIEQNGIKMTESEYIALLDGCSAESDRVLFRTMLDEFAQNIMVPSRSTWDNIKHWYTRGAICVDGEKWDCQVINVDANGCCPLTKNRLKSIDLTLEEKQELLDKIEALIGMEEEKLAQWKEFKEWHDQHGPYDVIVDAANVAYYNQNFEGGGFNYRQITRVIDRYQKLGKKVLVVLHKRHMSEGRIPEAYRSILTDWISSQTMYNCLPGNNDDWYWLYAAVQGRIGAYLVSNDEMRDHHFQMIQNETFGLWKERHLVRFSVNEHQLRVEEPSPYSKRMQSLDNVWYFPNTDDSEWLCCKLESQ</sequence>
<keyword evidence="13" id="KW-0809">Transit peptide</keyword>
<evidence type="ECO:0000256" key="18">
    <source>
        <dbReference type="SAM" id="Coils"/>
    </source>
</evidence>
<gene>
    <name evidence="21" type="primary">AlNc14C46G3732</name>
    <name evidence="21" type="ORF">ALNC14_043220</name>
</gene>
<dbReference type="InterPro" id="IPR002885">
    <property type="entry name" value="PPR_rpt"/>
</dbReference>
<feature type="repeat" description="PPR" evidence="17">
    <location>
        <begin position="153"/>
        <end position="187"/>
    </location>
</feature>
<evidence type="ECO:0000259" key="20">
    <source>
        <dbReference type="Pfam" id="PF17177"/>
    </source>
</evidence>
<organism evidence="21">
    <name type="scientific">Albugo laibachii Nc14</name>
    <dbReference type="NCBI Taxonomy" id="890382"/>
    <lineage>
        <taxon>Eukaryota</taxon>
        <taxon>Sar</taxon>
        <taxon>Stramenopiles</taxon>
        <taxon>Oomycota</taxon>
        <taxon>Peronosporomycetes</taxon>
        <taxon>Albuginales</taxon>
        <taxon>Albuginaceae</taxon>
        <taxon>Albugo</taxon>
    </lineage>
</organism>
<keyword evidence="11" id="KW-0862">Zinc</keyword>
<keyword evidence="9" id="KW-0677">Repeat</keyword>
<evidence type="ECO:0000256" key="17">
    <source>
        <dbReference type="PROSITE-ProRule" id="PRU00708"/>
    </source>
</evidence>
<dbReference type="InterPro" id="IPR031595">
    <property type="entry name" value="PRORP_C"/>
</dbReference>
<dbReference type="Gene3D" id="1.25.40.10">
    <property type="entry name" value="Tetratricopeptide repeat domain"/>
    <property type="match status" value="1"/>
</dbReference>
<dbReference type="Pfam" id="PF17177">
    <property type="entry name" value="PPR_long"/>
    <property type="match status" value="1"/>
</dbReference>
<evidence type="ECO:0000256" key="16">
    <source>
        <dbReference type="ARBA" id="ARBA00044559"/>
    </source>
</evidence>
<dbReference type="GO" id="GO:0004526">
    <property type="term" value="F:ribonuclease P activity"/>
    <property type="evidence" value="ECO:0007669"/>
    <property type="project" value="UniProtKB-EC"/>
</dbReference>
<dbReference type="PANTHER" id="PTHR13547">
    <property type="match status" value="1"/>
</dbReference>
<reference evidence="21" key="1">
    <citation type="journal article" date="2011" name="PLoS Biol.">
        <title>Gene gain and loss during evolution of obligate parasitism in the white rust pathogen of Arabidopsis thaliana.</title>
        <authorList>
            <person name="Kemen E."/>
            <person name="Gardiner A."/>
            <person name="Schultz-Larsen T."/>
            <person name="Kemen A.C."/>
            <person name="Balmuth A.L."/>
            <person name="Robert-Seilaniantz A."/>
            <person name="Bailey K."/>
            <person name="Holub E."/>
            <person name="Studholme D.J."/>
            <person name="Maclean D."/>
            <person name="Jones J.D."/>
        </authorList>
    </citation>
    <scope>NUCLEOTIDE SEQUENCE</scope>
</reference>
<accession>F0WAK8</accession>
<dbReference type="HOGENOM" id="CLU_014066_2_0_1"/>
<dbReference type="GO" id="GO:0046872">
    <property type="term" value="F:metal ion binding"/>
    <property type="evidence" value="ECO:0007669"/>
    <property type="project" value="UniProtKB-KW"/>
</dbReference>
<keyword evidence="14" id="KW-0496">Mitochondrion</keyword>
<keyword evidence="10" id="KW-0378">Hydrolase</keyword>
<evidence type="ECO:0000256" key="13">
    <source>
        <dbReference type="ARBA" id="ARBA00022946"/>
    </source>
</evidence>
<dbReference type="PANTHER" id="PTHR13547:SF1">
    <property type="entry name" value="MITOCHONDRIAL RIBONUCLEASE P CATALYTIC SUBUNIT"/>
    <property type="match status" value="1"/>
</dbReference>
<reference evidence="21" key="2">
    <citation type="submission" date="2011-02" db="EMBL/GenBank/DDBJ databases">
        <authorList>
            <person name="MacLean D."/>
        </authorList>
    </citation>
    <scope>NUCLEOTIDE SEQUENCE</scope>
</reference>
<evidence type="ECO:0000256" key="12">
    <source>
        <dbReference type="ARBA" id="ARBA00022842"/>
    </source>
</evidence>
<feature type="domain" description="PROP1-like PPR" evidence="20">
    <location>
        <begin position="34"/>
        <end position="235"/>
    </location>
</feature>
<comment type="subcellular location">
    <subcellularLocation>
        <location evidence="3">Mitochondrion</location>
    </subcellularLocation>
</comment>
<keyword evidence="7" id="KW-0540">Nuclease</keyword>
<protein>
    <recommendedName>
        <fullName evidence="15">Mitochondrial ribonuclease P catalytic subunit</fullName>
        <ecNumber evidence="5">3.1.26.5</ecNumber>
    </recommendedName>
    <alternativeName>
        <fullName evidence="16">Mitochondrial ribonuclease P protein 3</fullName>
    </alternativeName>
</protein>
<evidence type="ECO:0000256" key="1">
    <source>
        <dbReference type="ARBA" id="ARBA00000928"/>
    </source>
</evidence>
<evidence type="ECO:0000256" key="4">
    <source>
        <dbReference type="ARBA" id="ARBA00007626"/>
    </source>
</evidence>
<evidence type="ECO:0000256" key="5">
    <source>
        <dbReference type="ARBA" id="ARBA00012179"/>
    </source>
</evidence>
<evidence type="ECO:0000256" key="7">
    <source>
        <dbReference type="ARBA" id="ARBA00022722"/>
    </source>
</evidence>
<evidence type="ECO:0000256" key="2">
    <source>
        <dbReference type="ARBA" id="ARBA00001946"/>
    </source>
</evidence>
<proteinExistence type="inferred from homology"/>
<dbReference type="GO" id="GO:0001682">
    <property type="term" value="P:tRNA 5'-leader removal"/>
    <property type="evidence" value="ECO:0007669"/>
    <property type="project" value="TreeGrafter"/>
</dbReference>
<dbReference type="InterPro" id="IPR011990">
    <property type="entry name" value="TPR-like_helical_dom_sf"/>
</dbReference>
<evidence type="ECO:0000256" key="15">
    <source>
        <dbReference type="ARBA" id="ARBA00044536"/>
    </source>
</evidence>
<keyword evidence="12" id="KW-0460">Magnesium</keyword>
<comment type="catalytic activity">
    <reaction evidence="1">
        <text>Endonucleolytic cleavage of RNA, removing 5'-extranucleotides from tRNA precursor.</text>
        <dbReference type="EC" id="3.1.26.5"/>
    </reaction>
</comment>
<evidence type="ECO:0000256" key="8">
    <source>
        <dbReference type="ARBA" id="ARBA00022723"/>
    </source>
</evidence>
<dbReference type="PROSITE" id="PS51375">
    <property type="entry name" value="PPR"/>
    <property type="match status" value="2"/>
</dbReference>
<dbReference type="CDD" id="cd18718">
    <property type="entry name" value="PIN_PRORP"/>
    <property type="match status" value="1"/>
</dbReference>
<evidence type="ECO:0000256" key="6">
    <source>
        <dbReference type="ARBA" id="ARBA00022694"/>
    </source>
</evidence>
<evidence type="ECO:0000256" key="3">
    <source>
        <dbReference type="ARBA" id="ARBA00004173"/>
    </source>
</evidence>
<feature type="domain" description="PRORP" evidence="19">
    <location>
        <begin position="253"/>
        <end position="471"/>
    </location>
</feature>
<dbReference type="GO" id="GO:0005739">
    <property type="term" value="C:mitochondrion"/>
    <property type="evidence" value="ECO:0007669"/>
    <property type="project" value="UniProtKB-SubCell"/>
</dbReference>
<evidence type="ECO:0000256" key="10">
    <source>
        <dbReference type="ARBA" id="ARBA00022801"/>
    </source>
</evidence>
<evidence type="ECO:0000256" key="14">
    <source>
        <dbReference type="ARBA" id="ARBA00023128"/>
    </source>
</evidence>
<dbReference type="InterPro" id="IPR033443">
    <property type="entry name" value="PROP1-like_PPR_dom"/>
</dbReference>
<comment type="similarity">
    <text evidence="4">Belongs to the PPR family. P subfamily.</text>
</comment>
<dbReference type="InterPro" id="IPR033495">
    <property type="entry name" value="MRPP3_PIN_dom"/>
</dbReference>
<dbReference type="Gene3D" id="3.40.50.11980">
    <property type="match status" value="1"/>
</dbReference>
<feature type="repeat" description="PPR" evidence="17">
    <location>
        <begin position="118"/>
        <end position="152"/>
    </location>
</feature>
<keyword evidence="18" id="KW-0175">Coiled coil</keyword>
<comment type="cofactor">
    <cofactor evidence="2">
        <name>Mg(2+)</name>
        <dbReference type="ChEBI" id="CHEBI:18420"/>
    </cofactor>
</comment>
<evidence type="ECO:0000256" key="11">
    <source>
        <dbReference type="ARBA" id="ARBA00022833"/>
    </source>
</evidence>
<dbReference type="EC" id="3.1.26.5" evidence="5"/>
<evidence type="ECO:0000313" key="21">
    <source>
        <dbReference type="EMBL" id="CCA18179.1"/>
    </source>
</evidence>
<dbReference type="NCBIfam" id="TIGR00756">
    <property type="entry name" value="PPR"/>
    <property type="match status" value="1"/>
</dbReference>
<keyword evidence="6" id="KW-0819">tRNA processing</keyword>
<keyword evidence="8" id="KW-0479">Metal-binding</keyword>
<dbReference type="AlphaFoldDB" id="F0WAK8"/>
<name>F0WAK8_9STRA</name>
<feature type="coiled-coil region" evidence="18">
    <location>
        <begin position="266"/>
        <end position="293"/>
    </location>
</feature>
<dbReference type="Pfam" id="PF16953">
    <property type="entry name" value="PRORP"/>
    <property type="match status" value="1"/>
</dbReference>